<reference evidence="2 3" key="1">
    <citation type="journal article" date="2013" name="ISME J.">
        <title>A metabolic model for members of the genus Tetrasphaera involved in enhanced biological phosphorus removal.</title>
        <authorList>
            <person name="Kristiansen R."/>
            <person name="Nguyen H.T.T."/>
            <person name="Saunders A.M."/>
            <person name="Nielsen J.L."/>
            <person name="Wimmer R."/>
            <person name="Le V.Q."/>
            <person name="McIlroy S.J."/>
            <person name="Petrovski S."/>
            <person name="Seviour R.J."/>
            <person name="Calteau A."/>
            <person name="Nielsen K.L."/>
            <person name="Nielsen P.H."/>
        </authorList>
    </citation>
    <scope>NUCLEOTIDE SEQUENCE [LARGE SCALE GENOMIC DNA]</scope>
    <source>
        <strain evidence="2 3">Ben 74</strain>
    </source>
</reference>
<dbReference type="GO" id="GO:0016747">
    <property type="term" value="F:acyltransferase activity, transferring groups other than amino-acyl groups"/>
    <property type="evidence" value="ECO:0007669"/>
    <property type="project" value="InterPro"/>
</dbReference>
<dbReference type="Pfam" id="PF08445">
    <property type="entry name" value="FR47"/>
    <property type="match status" value="1"/>
</dbReference>
<dbReference type="EMBL" id="CAJC01000144">
    <property type="protein sequence ID" value="CCI53296.1"/>
    <property type="molecule type" value="Genomic_DNA"/>
</dbReference>
<dbReference type="RefSeq" id="WP_048545526.1">
    <property type="nucleotide sequence ID" value="NZ_HF571038.1"/>
</dbReference>
<dbReference type="InterPro" id="IPR013653">
    <property type="entry name" value="GCN5-like_dom"/>
</dbReference>
<dbReference type="CDD" id="cd04301">
    <property type="entry name" value="NAT_SF"/>
    <property type="match status" value="1"/>
</dbReference>
<dbReference type="SUPFAM" id="SSF55729">
    <property type="entry name" value="Acyl-CoA N-acyltransferases (Nat)"/>
    <property type="match status" value="1"/>
</dbReference>
<keyword evidence="2" id="KW-0808">Transferase</keyword>
<evidence type="ECO:0000313" key="2">
    <source>
        <dbReference type="EMBL" id="CCI53296.1"/>
    </source>
</evidence>
<accession>A0A077M7N0</accession>
<organism evidence="2 3">
    <name type="scientific">Nostocoides jenkinsii Ben 74</name>
    <dbReference type="NCBI Taxonomy" id="1193518"/>
    <lineage>
        <taxon>Bacteria</taxon>
        <taxon>Bacillati</taxon>
        <taxon>Actinomycetota</taxon>
        <taxon>Actinomycetes</taxon>
        <taxon>Micrococcales</taxon>
        <taxon>Intrasporangiaceae</taxon>
        <taxon>Nostocoides</taxon>
    </lineage>
</organism>
<dbReference type="InterPro" id="IPR000182">
    <property type="entry name" value="GNAT_dom"/>
</dbReference>
<proteinExistence type="predicted"/>
<dbReference type="Gene3D" id="3.40.630.30">
    <property type="match status" value="1"/>
</dbReference>
<evidence type="ECO:0000259" key="1">
    <source>
        <dbReference type="PROSITE" id="PS51186"/>
    </source>
</evidence>
<dbReference type="PROSITE" id="PS51186">
    <property type="entry name" value="GNAT"/>
    <property type="match status" value="1"/>
</dbReference>
<dbReference type="AlphaFoldDB" id="A0A077M7N0"/>
<feature type="domain" description="N-acetyltransferase" evidence="1">
    <location>
        <begin position="148"/>
        <end position="299"/>
    </location>
</feature>
<dbReference type="STRING" id="1193518.BN13_340011"/>
<evidence type="ECO:0000313" key="3">
    <source>
        <dbReference type="Proteomes" id="UP000035720"/>
    </source>
</evidence>
<dbReference type="PROSITE" id="PS00414">
    <property type="entry name" value="PROFILIN"/>
    <property type="match status" value="1"/>
</dbReference>
<dbReference type="GO" id="GO:0003779">
    <property type="term" value="F:actin binding"/>
    <property type="evidence" value="ECO:0007669"/>
    <property type="project" value="InterPro"/>
</dbReference>
<name>A0A077M7N0_9MICO</name>
<dbReference type="Proteomes" id="UP000035720">
    <property type="component" value="Unassembled WGS sequence"/>
</dbReference>
<comment type="caution">
    <text evidence="2">The sequence shown here is derived from an EMBL/GenBank/DDBJ whole genome shotgun (WGS) entry which is preliminary data.</text>
</comment>
<dbReference type="OrthoDB" id="3174529at2"/>
<sequence>MSRWELYDDPHLFAEAARPYLAANPLTCTVITSMVDRLLSGEELPARLNATAHWFGVRRDEGGQVEAVAMRSGDWPPYLQAVDAAAATELAGLVIDRGERPHGANGSPAGARAFCERLVQEWGGRIESRTGTRLFRLEGLRPPQGVPGHPRLAGPDDIELLAGWVEAFHDEADPGTPHSTLPLEVRCEESRQNVRDRMATEGQWVWEDGGEVVSCAATRPAAYGFARIGPVYTPPTRRGRGYAAGVTAAVSQAILDAGATPCLFTDIANPTSNGVYQRIGFVSVEDSVNLIVVDESQLSLAP</sequence>
<dbReference type="InterPro" id="IPR016181">
    <property type="entry name" value="Acyl_CoA_acyltransferase"/>
</dbReference>
<protein>
    <submittedName>
        <fullName evidence="2">GCN5-related N-acetyltransferase</fullName>
    </submittedName>
</protein>
<keyword evidence="3" id="KW-1185">Reference proteome</keyword>
<dbReference type="InterPro" id="IPR027310">
    <property type="entry name" value="Profilin_CS"/>
</dbReference>
<gene>
    <name evidence="2" type="ORF">BN13_340011</name>
</gene>